<dbReference type="PANTHER" id="PTHR35280">
    <property type="entry name" value="F17L21.9"/>
    <property type="match status" value="1"/>
</dbReference>
<evidence type="ECO:0000313" key="3">
    <source>
        <dbReference type="Proteomes" id="UP001367508"/>
    </source>
</evidence>
<sequence length="206" mass="23401">MYKMTFHANSIGIEFSDVNKELSPVAMEQDRRLELIDHAIQKLIHDNRNKVPESHNNHNHNLNDHDAEYQRALSQLLSVSQLEMVKGDEKIEQSEEASSPSELIACVIQKTERGSENDEIMKELKKVKRQNFVTQCLVSAMIVLTVAWQLSEVSLILKVKDGLSHPFRSFGNILKGMVKVPDVNGQEDDNNESPSLNMLHADDNKK</sequence>
<accession>A0AAN9JXV1</accession>
<dbReference type="Proteomes" id="UP001367508">
    <property type="component" value="Unassembled WGS sequence"/>
</dbReference>
<evidence type="ECO:0000313" key="2">
    <source>
        <dbReference type="EMBL" id="KAK7306386.1"/>
    </source>
</evidence>
<gene>
    <name evidence="2" type="ORF">VNO77_44324</name>
</gene>
<reference evidence="2 3" key="1">
    <citation type="submission" date="2024-01" db="EMBL/GenBank/DDBJ databases">
        <title>The genomes of 5 underutilized Papilionoideae crops provide insights into root nodulation and disease resistanc.</title>
        <authorList>
            <person name="Jiang F."/>
        </authorList>
    </citation>
    <scope>NUCLEOTIDE SEQUENCE [LARGE SCALE GENOMIC DNA]</scope>
    <source>
        <strain evidence="2">LVBAO_FW01</strain>
        <tissue evidence="2">Leaves</tissue>
    </source>
</reference>
<feature type="region of interest" description="Disordered" evidence="1">
    <location>
        <begin position="181"/>
        <end position="206"/>
    </location>
</feature>
<proteinExistence type="predicted"/>
<dbReference type="PANTHER" id="PTHR35280:SF1">
    <property type="entry name" value="F17L21.9"/>
    <property type="match status" value="1"/>
</dbReference>
<name>A0AAN9JXV1_CANGL</name>
<dbReference type="AlphaFoldDB" id="A0AAN9JXV1"/>
<comment type="caution">
    <text evidence="2">The sequence shown here is derived from an EMBL/GenBank/DDBJ whole genome shotgun (WGS) entry which is preliminary data.</text>
</comment>
<keyword evidence="3" id="KW-1185">Reference proteome</keyword>
<evidence type="ECO:0000256" key="1">
    <source>
        <dbReference type="SAM" id="MobiDB-lite"/>
    </source>
</evidence>
<organism evidence="2 3">
    <name type="scientific">Canavalia gladiata</name>
    <name type="common">Sword bean</name>
    <name type="synonym">Dolichos gladiatus</name>
    <dbReference type="NCBI Taxonomy" id="3824"/>
    <lineage>
        <taxon>Eukaryota</taxon>
        <taxon>Viridiplantae</taxon>
        <taxon>Streptophyta</taxon>
        <taxon>Embryophyta</taxon>
        <taxon>Tracheophyta</taxon>
        <taxon>Spermatophyta</taxon>
        <taxon>Magnoliopsida</taxon>
        <taxon>eudicotyledons</taxon>
        <taxon>Gunneridae</taxon>
        <taxon>Pentapetalae</taxon>
        <taxon>rosids</taxon>
        <taxon>fabids</taxon>
        <taxon>Fabales</taxon>
        <taxon>Fabaceae</taxon>
        <taxon>Papilionoideae</taxon>
        <taxon>50 kb inversion clade</taxon>
        <taxon>NPAAA clade</taxon>
        <taxon>indigoferoid/millettioid clade</taxon>
        <taxon>Phaseoleae</taxon>
        <taxon>Canavalia</taxon>
    </lineage>
</organism>
<dbReference type="EMBL" id="JAYMYQ010000011">
    <property type="protein sequence ID" value="KAK7306386.1"/>
    <property type="molecule type" value="Genomic_DNA"/>
</dbReference>
<protein>
    <submittedName>
        <fullName evidence="2">Uncharacterized protein</fullName>
    </submittedName>
</protein>